<proteinExistence type="predicted"/>
<reference evidence="2 3" key="1">
    <citation type="journal article" date="2018" name="PLoS Genet.">
        <title>Repeat elements organise 3D genome structure and mediate transcription in the filamentous fungus Epichloe festucae.</title>
        <authorList>
            <person name="Winter D.J."/>
            <person name="Ganley A.R.D."/>
            <person name="Young C.A."/>
            <person name="Liachko I."/>
            <person name="Schardl C.L."/>
            <person name="Dupont P.Y."/>
            <person name="Berry D."/>
            <person name="Ram A."/>
            <person name="Scott B."/>
            <person name="Cox M.P."/>
        </authorList>
    </citation>
    <scope>NUCLEOTIDE SEQUENCE [LARGE SCALE GENOMIC DNA]</scope>
    <source>
        <strain evidence="2 3">Fl1</strain>
    </source>
</reference>
<keyword evidence="3" id="KW-1185">Reference proteome</keyword>
<organism evidence="2 3">
    <name type="scientific">Epichloe festucae (strain Fl1)</name>
    <dbReference type="NCBI Taxonomy" id="877507"/>
    <lineage>
        <taxon>Eukaryota</taxon>
        <taxon>Fungi</taxon>
        <taxon>Dikarya</taxon>
        <taxon>Ascomycota</taxon>
        <taxon>Pezizomycotina</taxon>
        <taxon>Sordariomycetes</taxon>
        <taxon>Hypocreomycetidae</taxon>
        <taxon>Hypocreales</taxon>
        <taxon>Clavicipitaceae</taxon>
        <taxon>Epichloe</taxon>
    </lineage>
</organism>
<evidence type="ECO:0000256" key="1">
    <source>
        <dbReference type="SAM" id="MobiDB-lite"/>
    </source>
</evidence>
<dbReference type="EMBL" id="CP031386">
    <property type="protein sequence ID" value="QPG96570.1"/>
    <property type="molecule type" value="Genomic_DNA"/>
</dbReference>
<accession>A0A7S9KP69</accession>
<feature type="compositionally biased region" description="Basic and acidic residues" evidence="1">
    <location>
        <begin position="133"/>
        <end position="142"/>
    </location>
</feature>
<sequence length="385" mass="42873">MVSKTSANKKKTNRPAKTSKPSAQETAQSPISAKHDDAVQSPKEQQILLNIFSDAFAAVLSSDRFPTLLQEIKQALYRRDFGSAFGTEEYLETYAARWSPTRALCYASIFLVIRQYMDEMPGHADDDDDDDDERGHTTKEASSRASGPMEPDQGADGEASESENPRPRLRMLCIGGCAAEHVAFASHLRTTNRRGSLRLLDSGPWAHVASLLQNSVTTAPPLSKYASASIKASNKPLLGTDQLDAAFTQADVLDLAEDKLAEVVGSRAQVVTLFFTLNELYTDGGLGKTTRFLRALGKVLPTDSLLLVVDSPGSYSEAAVGKEKKRYPMQWLLNHTLLESKTPEYMWERLDSHDSIWFRIPEGLIYPIQLENMRYQMHLYRIHKT</sequence>
<feature type="region of interest" description="Disordered" evidence="1">
    <location>
        <begin position="1"/>
        <end position="40"/>
    </location>
</feature>
<evidence type="ECO:0000313" key="3">
    <source>
        <dbReference type="Proteomes" id="UP000594364"/>
    </source>
</evidence>
<dbReference type="Proteomes" id="UP000594364">
    <property type="component" value="Chromosome 2"/>
</dbReference>
<gene>
    <name evidence="2" type="ORF">C2857_004616</name>
</gene>
<feature type="compositionally biased region" description="Polar residues" evidence="1">
    <location>
        <begin position="15"/>
        <end position="31"/>
    </location>
</feature>
<evidence type="ECO:0000313" key="2">
    <source>
        <dbReference type="EMBL" id="QPG96570.1"/>
    </source>
</evidence>
<dbReference type="OrthoDB" id="6419443at2759"/>
<protein>
    <recommendedName>
        <fullName evidence="4">25S rRNA (Uridine(2843)-N(3))-methyltransferase</fullName>
    </recommendedName>
</protein>
<dbReference type="Pfam" id="PF11312">
    <property type="entry name" value="Methyltransf_34"/>
    <property type="match status" value="1"/>
</dbReference>
<feature type="region of interest" description="Disordered" evidence="1">
    <location>
        <begin position="121"/>
        <end position="166"/>
    </location>
</feature>
<dbReference type="InterPro" id="IPR021463">
    <property type="entry name" value="Methyltransf_34"/>
</dbReference>
<dbReference type="AlphaFoldDB" id="A0A7S9KP69"/>
<evidence type="ECO:0008006" key="4">
    <source>
        <dbReference type="Google" id="ProtNLM"/>
    </source>
</evidence>
<name>A0A7S9KP69_EPIFF</name>